<dbReference type="EMBL" id="MCFE01000119">
    <property type="protein sequence ID" value="ORX98157.1"/>
    <property type="molecule type" value="Genomic_DNA"/>
</dbReference>
<proteinExistence type="predicted"/>
<evidence type="ECO:0000313" key="2">
    <source>
        <dbReference type="Proteomes" id="UP000193498"/>
    </source>
</evidence>
<dbReference type="InParanoid" id="A0A1Y1YJF2"/>
<gene>
    <name evidence="1" type="ORF">K493DRAFT_313773</name>
</gene>
<dbReference type="AlphaFoldDB" id="A0A1Y1YJF2"/>
<comment type="caution">
    <text evidence="1">The sequence shown here is derived from an EMBL/GenBank/DDBJ whole genome shotgun (WGS) entry which is preliminary data.</text>
</comment>
<dbReference type="OrthoDB" id="5563016at2759"/>
<evidence type="ECO:0000313" key="1">
    <source>
        <dbReference type="EMBL" id="ORX98157.1"/>
    </source>
</evidence>
<keyword evidence="2" id="KW-1185">Reference proteome</keyword>
<dbReference type="Proteomes" id="UP000193498">
    <property type="component" value="Unassembled WGS sequence"/>
</dbReference>
<organism evidence="1 2">
    <name type="scientific">Basidiobolus meristosporus CBS 931.73</name>
    <dbReference type="NCBI Taxonomy" id="1314790"/>
    <lineage>
        <taxon>Eukaryota</taxon>
        <taxon>Fungi</taxon>
        <taxon>Fungi incertae sedis</taxon>
        <taxon>Zoopagomycota</taxon>
        <taxon>Entomophthoromycotina</taxon>
        <taxon>Basidiobolomycetes</taxon>
        <taxon>Basidiobolales</taxon>
        <taxon>Basidiobolaceae</taxon>
        <taxon>Basidiobolus</taxon>
    </lineage>
</organism>
<reference evidence="1 2" key="1">
    <citation type="submission" date="2016-07" db="EMBL/GenBank/DDBJ databases">
        <title>Pervasive Adenine N6-methylation of Active Genes in Fungi.</title>
        <authorList>
            <consortium name="DOE Joint Genome Institute"/>
            <person name="Mondo S.J."/>
            <person name="Dannebaum R.O."/>
            <person name="Kuo R.C."/>
            <person name="Labutti K."/>
            <person name="Haridas S."/>
            <person name="Kuo A."/>
            <person name="Salamov A."/>
            <person name="Ahrendt S.R."/>
            <person name="Lipzen A."/>
            <person name="Sullivan W."/>
            <person name="Andreopoulos W.B."/>
            <person name="Clum A."/>
            <person name="Lindquist E."/>
            <person name="Daum C."/>
            <person name="Ramamoorthy G.K."/>
            <person name="Gryganskyi A."/>
            <person name="Culley D."/>
            <person name="Magnuson J.K."/>
            <person name="James T.Y."/>
            <person name="O'Malley M.A."/>
            <person name="Stajich J.E."/>
            <person name="Spatafora J.W."/>
            <person name="Visel A."/>
            <person name="Grigoriev I.V."/>
        </authorList>
    </citation>
    <scope>NUCLEOTIDE SEQUENCE [LARGE SCALE GENOMIC DNA]</scope>
    <source>
        <strain evidence="1 2">CBS 931.73</strain>
    </source>
</reference>
<protein>
    <submittedName>
        <fullName evidence="1">Uncharacterized protein</fullName>
    </submittedName>
</protein>
<name>A0A1Y1YJF2_9FUNG</name>
<sequence>MALTPDTIATAKSVGPHQQVESRCKKLVRFSRFEKVFITHSPDEYDRRSIFATQLPGQHSQFYQTQCF</sequence>
<accession>A0A1Y1YJF2</accession>